<feature type="domain" description="Histidine kinase" evidence="5">
    <location>
        <begin position="427"/>
        <end position="648"/>
    </location>
</feature>
<evidence type="ECO:0000256" key="3">
    <source>
        <dbReference type="ARBA" id="ARBA00022553"/>
    </source>
</evidence>
<dbReference type="SUPFAM" id="SSF55874">
    <property type="entry name" value="ATPase domain of HSP90 chaperone/DNA topoisomerase II/histidine kinase"/>
    <property type="match status" value="1"/>
</dbReference>
<dbReference type="Gene3D" id="1.10.287.130">
    <property type="match status" value="1"/>
</dbReference>
<dbReference type="EC" id="2.7.13.3" evidence="2"/>
<feature type="domain" description="PAS" evidence="7">
    <location>
        <begin position="152"/>
        <end position="222"/>
    </location>
</feature>
<dbReference type="InterPro" id="IPR013655">
    <property type="entry name" value="PAS_fold_3"/>
</dbReference>
<feature type="domain" description="PAS" evidence="7">
    <location>
        <begin position="309"/>
        <end position="358"/>
    </location>
</feature>
<dbReference type="InterPro" id="IPR001789">
    <property type="entry name" value="Sig_transdc_resp-reg_receiver"/>
</dbReference>
<dbReference type="SUPFAM" id="SSF52172">
    <property type="entry name" value="CheY-like"/>
    <property type="match status" value="1"/>
</dbReference>
<dbReference type="PROSITE" id="PS50109">
    <property type="entry name" value="HIS_KIN"/>
    <property type="match status" value="1"/>
</dbReference>
<evidence type="ECO:0000259" key="7">
    <source>
        <dbReference type="PROSITE" id="PS50112"/>
    </source>
</evidence>
<dbReference type="Gene3D" id="3.30.565.10">
    <property type="entry name" value="Histidine kinase-like ATPase, C-terminal domain"/>
    <property type="match status" value="1"/>
</dbReference>
<dbReference type="InterPro" id="IPR013656">
    <property type="entry name" value="PAS_4"/>
</dbReference>
<dbReference type="PROSITE" id="PS50112">
    <property type="entry name" value="PAS"/>
    <property type="match status" value="2"/>
</dbReference>
<accession>A0ABT8BL73</accession>
<dbReference type="SMART" id="SM00091">
    <property type="entry name" value="PAS"/>
    <property type="match status" value="3"/>
</dbReference>
<protein>
    <recommendedName>
        <fullName evidence="2">histidine kinase</fullName>
        <ecNumber evidence="2">2.7.13.3</ecNumber>
    </recommendedName>
</protein>
<dbReference type="SMART" id="SM00388">
    <property type="entry name" value="HisKA"/>
    <property type="match status" value="1"/>
</dbReference>
<dbReference type="InterPro" id="IPR000014">
    <property type="entry name" value="PAS"/>
</dbReference>
<dbReference type="EMBL" id="JAUFPX010000014">
    <property type="protein sequence ID" value="MDN3591938.1"/>
    <property type="molecule type" value="Genomic_DNA"/>
</dbReference>
<dbReference type="Pfam" id="PF08447">
    <property type="entry name" value="PAS_3"/>
    <property type="match status" value="1"/>
</dbReference>
<evidence type="ECO:0000313" key="9">
    <source>
        <dbReference type="EMBL" id="MDN3591938.1"/>
    </source>
</evidence>
<gene>
    <name evidence="9" type="ORF">QWZ12_15165</name>
</gene>
<evidence type="ECO:0000256" key="2">
    <source>
        <dbReference type="ARBA" id="ARBA00012438"/>
    </source>
</evidence>
<dbReference type="InterPro" id="IPR001610">
    <property type="entry name" value="PAC"/>
</dbReference>
<dbReference type="CDD" id="cd00130">
    <property type="entry name" value="PAS"/>
    <property type="match status" value="2"/>
</dbReference>
<dbReference type="SMART" id="SM00448">
    <property type="entry name" value="REC"/>
    <property type="match status" value="1"/>
</dbReference>
<feature type="domain" description="Response regulatory" evidence="6">
    <location>
        <begin position="670"/>
        <end position="783"/>
    </location>
</feature>
<comment type="catalytic activity">
    <reaction evidence="1">
        <text>ATP + protein L-histidine = ADP + protein N-phospho-L-histidine.</text>
        <dbReference type="EC" id="2.7.13.3"/>
    </reaction>
</comment>
<dbReference type="Pfam" id="PF00512">
    <property type="entry name" value="HisKA"/>
    <property type="match status" value="1"/>
</dbReference>
<evidence type="ECO:0000313" key="10">
    <source>
        <dbReference type="Proteomes" id="UP001224644"/>
    </source>
</evidence>
<dbReference type="SMART" id="SM00387">
    <property type="entry name" value="HATPase_c"/>
    <property type="match status" value="1"/>
</dbReference>
<dbReference type="NCBIfam" id="TIGR00229">
    <property type="entry name" value="sensory_box"/>
    <property type="match status" value="2"/>
</dbReference>
<sequence length="794" mass="87432">MAALMRAHDWERTSVGSPEAWPAALRVAVNLILASPESMFLAWGTDLTFFFNDAYRPILGPRLPRALGSSLPDVWPDAWEQVRPIVELALAGTASRYDDLPLTTARHGVDEQTWWSFSYSPVLDEDEEVCGFLCVVTETTQRVLSERALQAREKELLLITDTLPVLIAFIDRDLVYRFANRAYEDWFFRSPEEVVGLSVRDLLDEAGIAARRAAFEAALAGEPVRLELDWPHRDGRPRIADIRYLPRQADDGTVDGFYVFVLDVTDRKQAERNLREMNDILERRVAERTRDRNALWQLSSDIMLRCGFDGVIIAVNPAWNEVLGWSEEDLVGSSLFELIHPDDLAHTVEGASASADGQSFARFDNRYRHKNGEYRWISWSTRPDEGAINAVGRDFTDERAKAGALRAAEDALRQAQKMEAIGQLTGGVAHDFNNLLTVIKSSTDLLKRPDLQEERRLRYVGAISDTVDRAAKLTGQLLAFARRQALKPEVFELGRSLTSIGDMVGTLTGSRIDVDVRVPAAACFVDADPSQFDTAIVNMVINARDAMNGQGRLVIAMTEASDIPAVQAHPPVSGAFVAVSITDTGGGIAVADMDRIFEPFFTTKGVGHGTGLGLSQVIGFAKQSGGDVHVESDVGHGTTFTLYLPRVADPGASDAPDVEPEPLVDGHGTCVLVVEDNVDVGRFATQALAELGYATVWAANADEALAELATDAERFDVVFSDVVMPGMDGIDLGHEIRRLYHDLPVVLTSGYSHVLAKNGTYGFELLHKPYSVEQLSRILRKVATWRRRKSALGA</sequence>
<dbReference type="SUPFAM" id="SSF55785">
    <property type="entry name" value="PYP-like sensor domain (PAS domain)"/>
    <property type="match status" value="3"/>
</dbReference>
<dbReference type="CDD" id="cd00082">
    <property type="entry name" value="HisKA"/>
    <property type="match status" value="1"/>
</dbReference>
<dbReference type="InterPro" id="IPR011006">
    <property type="entry name" value="CheY-like_superfamily"/>
</dbReference>
<dbReference type="RefSeq" id="WP_238227819.1">
    <property type="nucleotide sequence ID" value="NZ_BPQD01000038.1"/>
</dbReference>
<dbReference type="InterPro" id="IPR036890">
    <property type="entry name" value="HATPase_C_sf"/>
</dbReference>
<feature type="modified residue" description="4-aspartylphosphate" evidence="4">
    <location>
        <position position="721"/>
    </location>
</feature>
<dbReference type="Proteomes" id="UP001224644">
    <property type="component" value="Unassembled WGS sequence"/>
</dbReference>
<dbReference type="PANTHER" id="PTHR43065:SF49">
    <property type="entry name" value="HISTIDINE KINASE"/>
    <property type="match status" value="1"/>
</dbReference>
<organism evidence="9 10">
    <name type="scientific">Methylobacterium adhaesivum</name>
    <dbReference type="NCBI Taxonomy" id="333297"/>
    <lineage>
        <taxon>Bacteria</taxon>
        <taxon>Pseudomonadati</taxon>
        <taxon>Pseudomonadota</taxon>
        <taxon>Alphaproteobacteria</taxon>
        <taxon>Hyphomicrobiales</taxon>
        <taxon>Methylobacteriaceae</taxon>
        <taxon>Methylobacterium</taxon>
    </lineage>
</organism>
<evidence type="ECO:0000256" key="1">
    <source>
        <dbReference type="ARBA" id="ARBA00000085"/>
    </source>
</evidence>
<dbReference type="PANTHER" id="PTHR43065">
    <property type="entry name" value="SENSOR HISTIDINE KINASE"/>
    <property type="match status" value="1"/>
</dbReference>
<reference evidence="10" key="1">
    <citation type="journal article" date="2019" name="Int. J. Syst. Evol. Microbiol.">
        <title>The Global Catalogue of Microorganisms (GCM) 10K type strain sequencing project: providing services to taxonomists for standard genome sequencing and annotation.</title>
        <authorList>
            <consortium name="The Broad Institute Genomics Platform"/>
            <consortium name="The Broad Institute Genome Sequencing Center for Infectious Disease"/>
            <person name="Wu L."/>
            <person name="Ma J."/>
        </authorList>
    </citation>
    <scope>NUCLEOTIDE SEQUENCE [LARGE SCALE GENOMIC DNA]</scope>
    <source>
        <strain evidence="10">CECT 7069</strain>
    </source>
</reference>
<dbReference type="Pfam" id="PF02518">
    <property type="entry name" value="HATPase_c"/>
    <property type="match status" value="1"/>
</dbReference>
<dbReference type="InterPro" id="IPR005467">
    <property type="entry name" value="His_kinase_dom"/>
</dbReference>
<evidence type="ECO:0000259" key="5">
    <source>
        <dbReference type="PROSITE" id="PS50109"/>
    </source>
</evidence>
<evidence type="ECO:0000256" key="4">
    <source>
        <dbReference type="PROSITE-ProRule" id="PRU00169"/>
    </source>
</evidence>
<name>A0ABT8BL73_9HYPH</name>
<dbReference type="PROSITE" id="PS50113">
    <property type="entry name" value="PAC"/>
    <property type="match status" value="1"/>
</dbReference>
<dbReference type="PRINTS" id="PR00344">
    <property type="entry name" value="BCTRLSENSOR"/>
</dbReference>
<dbReference type="Gene3D" id="3.40.50.2300">
    <property type="match status" value="1"/>
</dbReference>
<dbReference type="SMART" id="SM00086">
    <property type="entry name" value="PAC"/>
    <property type="match status" value="2"/>
</dbReference>
<dbReference type="InterPro" id="IPR004358">
    <property type="entry name" value="Sig_transdc_His_kin-like_C"/>
</dbReference>
<dbReference type="InterPro" id="IPR035965">
    <property type="entry name" value="PAS-like_dom_sf"/>
</dbReference>
<dbReference type="PROSITE" id="PS50110">
    <property type="entry name" value="RESPONSE_REGULATORY"/>
    <property type="match status" value="1"/>
</dbReference>
<comment type="caution">
    <text evidence="9">The sequence shown here is derived from an EMBL/GenBank/DDBJ whole genome shotgun (WGS) entry which is preliminary data.</text>
</comment>
<dbReference type="SUPFAM" id="SSF47384">
    <property type="entry name" value="Homodimeric domain of signal transducing histidine kinase"/>
    <property type="match status" value="1"/>
</dbReference>
<dbReference type="Pfam" id="PF08448">
    <property type="entry name" value="PAS_4"/>
    <property type="match status" value="2"/>
</dbReference>
<dbReference type="Pfam" id="PF00072">
    <property type="entry name" value="Response_reg"/>
    <property type="match status" value="1"/>
</dbReference>
<proteinExistence type="predicted"/>
<dbReference type="Gene3D" id="3.30.450.20">
    <property type="entry name" value="PAS domain"/>
    <property type="match status" value="3"/>
</dbReference>
<keyword evidence="3 4" id="KW-0597">Phosphoprotein</keyword>
<dbReference type="InterPro" id="IPR003661">
    <property type="entry name" value="HisK_dim/P_dom"/>
</dbReference>
<feature type="domain" description="PAC" evidence="8">
    <location>
        <begin position="224"/>
        <end position="276"/>
    </location>
</feature>
<dbReference type="InterPro" id="IPR036097">
    <property type="entry name" value="HisK_dim/P_sf"/>
</dbReference>
<evidence type="ECO:0000259" key="8">
    <source>
        <dbReference type="PROSITE" id="PS50113"/>
    </source>
</evidence>
<dbReference type="InterPro" id="IPR003594">
    <property type="entry name" value="HATPase_dom"/>
</dbReference>
<evidence type="ECO:0000259" key="6">
    <source>
        <dbReference type="PROSITE" id="PS50110"/>
    </source>
</evidence>
<keyword evidence="10" id="KW-1185">Reference proteome</keyword>
<dbReference type="InterPro" id="IPR000700">
    <property type="entry name" value="PAS-assoc_C"/>
</dbReference>